<evidence type="ECO:0000313" key="1">
    <source>
        <dbReference type="EMBL" id="CAJ2661865.1"/>
    </source>
</evidence>
<sequence>MKRRTLKSKELEIDSHGNFSQLANSLRRSVIISPLMTPPSIGKPYESCVQEQKDTSYFNLEGSLPRPSCFHAGSNELSIMGSKWEIEKFTGKNDFGLWKVKVRAILTQQKCVEALLGISNMPNTLSNAEKSEMNDKALSVIILCLADNVLREVAKEKTAAAMWTKLDALYMTKSLAHKQCLKERLFFFRMVENKPVVEQLSEFNKIIDDLANIDVNLEDEDKAFHLLCALPKSLENLKDALLYGKEGTITLDEVQSALRTKELTKLRDLRVDDSAEGLNVTRDRSENDGRGKGKKYGSKSRPKGDNGGRFRCFYCQDPGHFKKDCPQRRGSGSSSAHVAVDEEEGYESAGALIEADIACPSIVPVHKFDVKNEYEMI</sequence>
<gene>
    <name evidence="1" type="ORF">MILVUS5_LOCUS27508</name>
</gene>
<accession>A0ACB0KZ41</accession>
<protein>
    <submittedName>
        <fullName evidence="1">Uncharacterized protein</fullName>
    </submittedName>
</protein>
<evidence type="ECO:0000313" key="2">
    <source>
        <dbReference type="Proteomes" id="UP001177021"/>
    </source>
</evidence>
<keyword evidence="2" id="KW-1185">Reference proteome</keyword>
<proteinExistence type="predicted"/>
<dbReference type="Proteomes" id="UP001177021">
    <property type="component" value="Unassembled WGS sequence"/>
</dbReference>
<name>A0ACB0KZ41_TRIPR</name>
<reference evidence="1" key="1">
    <citation type="submission" date="2023-10" db="EMBL/GenBank/DDBJ databases">
        <authorList>
            <person name="Rodriguez Cubillos JULIANA M."/>
            <person name="De Vega J."/>
        </authorList>
    </citation>
    <scope>NUCLEOTIDE SEQUENCE</scope>
</reference>
<dbReference type="EMBL" id="CASHSV030000409">
    <property type="protein sequence ID" value="CAJ2661865.1"/>
    <property type="molecule type" value="Genomic_DNA"/>
</dbReference>
<comment type="caution">
    <text evidence="1">The sequence shown here is derived from an EMBL/GenBank/DDBJ whole genome shotgun (WGS) entry which is preliminary data.</text>
</comment>
<organism evidence="1 2">
    <name type="scientific">Trifolium pratense</name>
    <name type="common">Red clover</name>
    <dbReference type="NCBI Taxonomy" id="57577"/>
    <lineage>
        <taxon>Eukaryota</taxon>
        <taxon>Viridiplantae</taxon>
        <taxon>Streptophyta</taxon>
        <taxon>Embryophyta</taxon>
        <taxon>Tracheophyta</taxon>
        <taxon>Spermatophyta</taxon>
        <taxon>Magnoliopsida</taxon>
        <taxon>eudicotyledons</taxon>
        <taxon>Gunneridae</taxon>
        <taxon>Pentapetalae</taxon>
        <taxon>rosids</taxon>
        <taxon>fabids</taxon>
        <taxon>Fabales</taxon>
        <taxon>Fabaceae</taxon>
        <taxon>Papilionoideae</taxon>
        <taxon>50 kb inversion clade</taxon>
        <taxon>NPAAA clade</taxon>
        <taxon>Hologalegina</taxon>
        <taxon>IRL clade</taxon>
        <taxon>Trifolieae</taxon>
        <taxon>Trifolium</taxon>
    </lineage>
</organism>